<evidence type="ECO:0000256" key="2">
    <source>
        <dbReference type="SAM" id="Phobius"/>
    </source>
</evidence>
<keyword evidence="2" id="KW-1133">Transmembrane helix</keyword>
<dbReference type="OrthoDB" id="3790724at2"/>
<comment type="caution">
    <text evidence="3">The sequence shown here is derived from an EMBL/GenBank/DDBJ whole genome shotgun (WGS) entry which is preliminary data.</text>
</comment>
<evidence type="ECO:0000256" key="1">
    <source>
        <dbReference type="NCBIfam" id="TIGR02228"/>
    </source>
</evidence>
<dbReference type="InterPro" id="IPR001733">
    <property type="entry name" value="Peptidase_S26B"/>
</dbReference>
<organism evidence="3 4">
    <name type="scientific">Amnibacterium setariae</name>
    <dbReference type="NCBI Taxonomy" id="2306585"/>
    <lineage>
        <taxon>Bacteria</taxon>
        <taxon>Bacillati</taxon>
        <taxon>Actinomycetota</taxon>
        <taxon>Actinomycetes</taxon>
        <taxon>Micrococcales</taxon>
        <taxon>Microbacteriaceae</taxon>
        <taxon>Amnibacterium</taxon>
    </lineage>
</organism>
<accession>A0A3A1TWX1</accession>
<dbReference type="NCBIfam" id="TIGR02228">
    <property type="entry name" value="sigpep_I_arch"/>
    <property type="match status" value="1"/>
</dbReference>
<dbReference type="EMBL" id="QXTG01000002">
    <property type="protein sequence ID" value="RIX28280.1"/>
    <property type="molecule type" value="Genomic_DNA"/>
</dbReference>
<feature type="transmembrane region" description="Helical" evidence="2">
    <location>
        <begin position="146"/>
        <end position="167"/>
    </location>
</feature>
<keyword evidence="2" id="KW-0812">Transmembrane</keyword>
<keyword evidence="2" id="KW-0472">Membrane</keyword>
<dbReference type="GO" id="GO:0016020">
    <property type="term" value="C:membrane"/>
    <property type="evidence" value="ECO:0007669"/>
    <property type="project" value="UniProtKB-UniRule"/>
</dbReference>
<dbReference type="Proteomes" id="UP000265742">
    <property type="component" value="Unassembled WGS sequence"/>
</dbReference>
<keyword evidence="4" id="KW-1185">Reference proteome</keyword>
<evidence type="ECO:0000313" key="4">
    <source>
        <dbReference type="Proteomes" id="UP000265742"/>
    </source>
</evidence>
<name>A0A3A1TWX1_9MICO</name>
<dbReference type="GO" id="GO:0004252">
    <property type="term" value="F:serine-type endopeptidase activity"/>
    <property type="evidence" value="ECO:0007669"/>
    <property type="project" value="UniProtKB-UniRule"/>
</dbReference>
<dbReference type="AlphaFoldDB" id="A0A3A1TWX1"/>
<dbReference type="RefSeq" id="WP_119482590.1">
    <property type="nucleotide sequence ID" value="NZ_QXTG01000002.1"/>
</dbReference>
<sequence length="194" mass="20092">MRRRSDRSAASAASRLTDGLLLCCGVAGLVCVAWWALSLGLGLGLVSFATGSMSPRYPTGSIAVTAPVALDRVQVGDVVTVQRGGGLPPITHRVVSVRLAPGGGRAVVALKGDANRVEDPAPYTVTALRKVVLPLPPVADVLRYTASPAAVIGIGAVIAGCLASAFWPERIRPRHRGDVPPRRVVPVPAGRRDA</sequence>
<protein>
    <recommendedName>
        <fullName evidence="1">Signal peptidase I</fullName>
        <ecNumber evidence="1">3.4.21.89</ecNumber>
    </recommendedName>
</protein>
<dbReference type="GO" id="GO:0009003">
    <property type="term" value="F:signal peptidase activity"/>
    <property type="evidence" value="ECO:0007669"/>
    <property type="project" value="UniProtKB-EC"/>
</dbReference>
<dbReference type="GO" id="GO:0006465">
    <property type="term" value="P:signal peptide processing"/>
    <property type="evidence" value="ECO:0007669"/>
    <property type="project" value="UniProtKB-UniRule"/>
</dbReference>
<proteinExistence type="predicted"/>
<dbReference type="InterPro" id="IPR019533">
    <property type="entry name" value="Peptidase_S26"/>
</dbReference>
<dbReference type="CDD" id="cd06530">
    <property type="entry name" value="S26_SPase_I"/>
    <property type="match status" value="1"/>
</dbReference>
<reference evidence="4" key="1">
    <citation type="submission" date="2018-09" db="EMBL/GenBank/DDBJ databases">
        <authorList>
            <person name="Kim I."/>
        </authorList>
    </citation>
    <scope>NUCLEOTIDE SEQUENCE [LARGE SCALE GENOMIC DNA]</scope>
    <source>
        <strain evidence="4">DD4a</strain>
    </source>
</reference>
<gene>
    <name evidence="3" type="ORF">D1781_12560</name>
</gene>
<dbReference type="EC" id="3.4.21.89" evidence="1"/>
<keyword evidence="3" id="KW-0378">Hydrolase</keyword>
<feature type="transmembrane region" description="Helical" evidence="2">
    <location>
        <begin position="20"/>
        <end position="49"/>
    </location>
</feature>
<evidence type="ECO:0000313" key="3">
    <source>
        <dbReference type="EMBL" id="RIX28280.1"/>
    </source>
</evidence>